<organism evidence="4 5">
    <name type="scientific">Coleophoma crateriformis</name>
    <dbReference type="NCBI Taxonomy" id="565419"/>
    <lineage>
        <taxon>Eukaryota</taxon>
        <taxon>Fungi</taxon>
        <taxon>Dikarya</taxon>
        <taxon>Ascomycota</taxon>
        <taxon>Pezizomycotina</taxon>
        <taxon>Leotiomycetes</taxon>
        <taxon>Helotiales</taxon>
        <taxon>Dermateaceae</taxon>
        <taxon>Coleophoma</taxon>
    </lineage>
</organism>
<sequence>MSTKITPRLIIHGGAGNILPSNLPPAKYKAYHDALLTILSNTHYYLEQGNDALDTVTYAVTQLENNALFNSGHGAVFTREGINELEASVMVSRGKKKRGVGLMGLQHVKNPIKLAREMLIRGEDDIEGGNGEHRGALVSNGIMQKSSGAQGHSQIHKFSAEKLAEEWGLEMVKPDYFFVQTRWDEHISGLAREKSGSGHATWDAMEFVPQGTCGAVCLDADGVCATATSTGGMTNKLTGRIGDTPTLGAGFWAEEWEEDAISREELLLRQPGPRLILSETLKGLMADCLPSLSMYSPIPANVGHLDIQKGDKLIRSAAMSGTGNGDSFLRINAVRTASAIARYRGVSVQQGLSDVTGPGGELVKSAGSRWKKTGEGEGGIIGVECGVVVGKDGQKKTATSSVVYDYNCGGMFRAAVDDHGKAVFRVWSPDQHEGLEKYEGEGKQYELRQWRDEKPPL</sequence>
<dbReference type="Gene3D" id="3.60.20.30">
    <property type="entry name" value="(Glycosyl)asparaginase"/>
    <property type="match status" value="1"/>
</dbReference>
<dbReference type="EMBL" id="PDLN01000005">
    <property type="protein sequence ID" value="RDW85579.1"/>
    <property type="molecule type" value="Genomic_DNA"/>
</dbReference>
<comment type="caution">
    <text evidence="4">The sequence shown here is derived from an EMBL/GenBank/DDBJ whole genome shotgun (WGS) entry which is preliminary data.</text>
</comment>
<proteinExistence type="predicted"/>
<keyword evidence="5" id="KW-1185">Reference proteome</keyword>
<dbReference type="AlphaFoldDB" id="A0A3D8SGV1"/>
<accession>A0A3D8SGV1</accession>
<dbReference type="SUPFAM" id="SSF56235">
    <property type="entry name" value="N-terminal nucleophile aminohydrolases (Ntn hydrolases)"/>
    <property type="match status" value="1"/>
</dbReference>
<dbReference type="OrthoDB" id="2262349at2759"/>
<reference evidence="4 5" key="1">
    <citation type="journal article" date="2018" name="IMA Fungus">
        <title>IMA Genome-F 9: Draft genome sequence of Annulohypoxylon stygium, Aspergillus mulundensis, Berkeleyomyces basicola (syn. Thielaviopsis basicola), Ceratocystis smalleyi, two Cercospora beticola strains, Coleophoma cylindrospora, Fusarium fracticaudum, Phialophora cf. hyalina, and Morchella septimelata.</title>
        <authorList>
            <person name="Wingfield B.D."/>
            <person name="Bills G.F."/>
            <person name="Dong Y."/>
            <person name="Huang W."/>
            <person name="Nel W.J."/>
            <person name="Swalarsk-Parry B.S."/>
            <person name="Vaghefi N."/>
            <person name="Wilken P.M."/>
            <person name="An Z."/>
            <person name="de Beer Z.W."/>
            <person name="De Vos L."/>
            <person name="Chen L."/>
            <person name="Duong T.A."/>
            <person name="Gao Y."/>
            <person name="Hammerbacher A."/>
            <person name="Kikkert J.R."/>
            <person name="Li Y."/>
            <person name="Li H."/>
            <person name="Li K."/>
            <person name="Li Q."/>
            <person name="Liu X."/>
            <person name="Ma X."/>
            <person name="Naidoo K."/>
            <person name="Pethybridge S.J."/>
            <person name="Sun J."/>
            <person name="Steenkamp E.T."/>
            <person name="van der Nest M.A."/>
            <person name="van Wyk S."/>
            <person name="Wingfield M.J."/>
            <person name="Xiong C."/>
            <person name="Yue Q."/>
            <person name="Zhang X."/>
        </authorList>
    </citation>
    <scope>NUCLEOTIDE SEQUENCE [LARGE SCALE GENOMIC DNA]</scope>
    <source>
        <strain evidence="4 5">BP5796</strain>
    </source>
</reference>
<dbReference type="Proteomes" id="UP000256328">
    <property type="component" value="Unassembled WGS sequence"/>
</dbReference>
<dbReference type="InterPro" id="IPR000246">
    <property type="entry name" value="Peptidase_T2"/>
</dbReference>
<dbReference type="PANTHER" id="PTHR10188">
    <property type="entry name" value="L-ASPARAGINASE"/>
    <property type="match status" value="1"/>
</dbReference>
<name>A0A3D8SGV1_9HELO</name>
<dbReference type="GO" id="GO:0005737">
    <property type="term" value="C:cytoplasm"/>
    <property type="evidence" value="ECO:0007669"/>
    <property type="project" value="TreeGrafter"/>
</dbReference>
<evidence type="ECO:0000256" key="2">
    <source>
        <dbReference type="PIRSR" id="PIRSR600246-2"/>
    </source>
</evidence>
<dbReference type="Pfam" id="PF01112">
    <property type="entry name" value="Asparaginase_2"/>
    <property type="match status" value="2"/>
</dbReference>
<evidence type="ECO:0000256" key="1">
    <source>
        <dbReference type="PIRSR" id="PIRSR600246-1"/>
    </source>
</evidence>
<evidence type="ECO:0000313" key="4">
    <source>
        <dbReference type="EMBL" id="RDW85579.1"/>
    </source>
</evidence>
<keyword evidence="4" id="KW-0378">Hydrolase</keyword>
<dbReference type="PANTHER" id="PTHR10188:SF43">
    <property type="entry name" value="ASPARAGINASE (EUROFUNG)"/>
    <property type="match status" value="1"/>
</dbReference>
<feature type="binding site" evidence="2">
    <location>
        <begin position="240"/>
        <end position="243"/>
    </location>
    <ligand>
        <name>substrate</name>
    </ligand>
</feature>
<protein>
    <submittedName>
        <fullName evidence="4">N-terminal nucleophile aminohydrolases-2</fullName>
    </submittedName>
</protein>
<feature type="binding site" evidence="2">
    <location>
        <begin position="322"/>
        <end position="325"/>
    </location>
    <ligand>
        <name>substrate</name>
    </ligand>
</feature>
<feature type="site" description="Cleavage; by autolysis" evidence="3">
    <location>
        <begin position="211"/>
        <end position="212"/>
    </location>
</feature>
<evidence type="ECO:0000313" key="5">
    <source>
        <dbReference type="Proteomes" id="UP000256328"/>
    </source>
</evidence>
<dbReference type="InterPro" id="IPR029055">
    <property type="entry name" value="Ntn_hydrolases_N"/>
</dbReference>
<feature type="active site" description="Nucleophile" evidence="1">
    <location>
        <position position="212"/>
    </location>
</feature>
<evidence type="ECO:0000256" key="3">
    <source>
        <dbReference type="PIRSR" id="PIRSR600246-3"/>
    </source>
</evidence>
<dbReference type="GO" id="GO:0016787">
    <property type="term" value="F:hydrolase activity"/>
    <property type="evidence" value="ECO:0007669"/>
    <property type="project" value="UniProtKB-KW"/>
</dbReference>
<gene>
    <name evidence="4" type="ORF">BP5796_03904</name>
</gene>
<dbReference type="CDD" id="cd04701">
    <property type="entry name" value="Asparaginase_2"/>
    <property type="match status" value="1"/>
</dbReference>